<organism evidence="1 2">
    <name type="scientific">Paracholeplasma manati</name>
    <dbReference type="NCBI Taxonomy" id="591373"/>
    <lineage>
        <taxon>Bacteria</taxon>
        <taxon>Bacillati</taxon>
        <taxon>Mycoplasmatota</taxon>
        <taxon>Mollicutes</taxon>
        <taxon>Acholeplasmatales</taxon>
        <taxon>Acholeplasmataceae</taxon>
        <taxon>Paracholeplasma</taxon>
    </lineage>
</organism>
<sequence length="79" mass="9337">MRLIKVDQENIFIDGDFIEIEDVTAELLEEIVDHAMHDKLVFDIHPNNRHPLATFLRIVEKDAQPDSPFRKNYFQTSQK</sequence>
<dbReference type="EMBL" id="JAOVQM010000007">
    <property type="protein sequence ID" value="MCV2232607.1"/>
    <property type="molecule type" value="Genomic_DNA"/>
</dbReference>
<reference evidence="1" key="1">
    <citation type="submission" date="2022-09" db="EMBL/GenBank/DDBJ databases">
        <title>Novel Mycoplasma species identified in domestic and wild animals.</title>
        <authorList>
            <person name="Volokhov D.V."/>
            <person name="Furtak V.A."/>
            <person name="Zagorodnyaya T.A."/>
        </authorList>
    </citation>
    <scope>NUCLEOTIDE SEQUENCE</scope>
    <source>
        <strain evidence="1">Oakley</strain>
    </source>
</reference>
<evidence type="ECO:0000313" key="2">
    <source>
        <dbReference type="Proteomes" id="UP001177160"/>
    </source>
</evidence>
<keyword evidence="2" id="KW-1185">Reference proteome</keyword>
<gene>
    <name evidence="1" type="ORF">N7548_07225</name>
</gene>
<dbReference type="RefSeq" id="WP_263608796.1">
    <property type="nucleotide sequence ID" value="NZ_JAOVQM010000007.1"/>
</dbReference>
<comment type="caution">
    <text evidence="1">The sequence shown here is derived from an EMBL/GenBank/DDBJ whole genome shotgun (WGS) entry which is preliminary data.</text>
</comment>
<dbReference type="Proteomes" id="UP001177160">
    <property type="component" value="Unassembled WGS sequence"/>
</dbReference>
<evidence type="ECO:0000313" key="1">
    <source>
        <dbReference type="EMBL" id="MCV2232607.1"/>
    </source>
</evidence>
<accession>A0ABT2Y7Z8</accession>
<proteinExistence type="predicted"/>
<protein>
    <submittedName>
        <fullName evidence="1">Uncharacterized protein</fullName>
    </submittedName>
</protein>
<name>A0ABT2Y7Z8_9MOLU</name>